<gene>
    <name evidence="2" type="ORF">GCM10009430_21850</name>
</gene>
<dbReference type="Proteomes" id="UP001501758">
    <property type="component" value="Unassembled WGS sequence"/>
</dbReference>
<dbReference type="EMBL" id="BAAAGE010000002">
    <property type="protein sequence ID" value="GAA0721028.1"/>
    <property type="molecule type" value="Genomic_DNA"/>
</dbReference>
<dbReference type="Pfam" id="PF12869">
    <property type="entry name" value="tRNA_anti-like"/>
    <property type="match status" value="1"/>
</dbReference>
<accession>A0ABN1ITL5</accession>
<sequence>MTKKTKKLLILYFFAAILVVSIITVKIYNKPFINIVESKPSLSLASEALLSDFINDESTANTKYLEELIQVNGTITAIEKGKDGNDIITLGNENIIGSIICHLSKNEENLKTGQEISIKGICTGYLMDVILVKCVIIP</sequence>
<evidence type="ECO:0000313" key="3">
    <source>
        <dbReference type="Proteomes" id="UP001501758"/>
    </source>
</evidence>
<dbReference type="RefSeq" id="WP_343912345.1">
    <property type="nucleotide sequence ID" value="NZ_BAAAGE010000002.1"/>
</dbReference>
<keyword evidence="3" id="KW-1185">Reference proteome</keyword>
<name>A0ABN1ITL5_9FLAO</name>
<feature type="transmembrane region" description="Helical" evidence="1">
    <location>
        <begin position="9"/>
        <end position="28"/>
    </location>
</feature>
<evidence type="ECO:0000256" key="1">
    <source>
        <dbReference type="SAM" id="Phobius"/>
    </source>
</evidence>
<reference evidence="2 3" key="1">
    <citation type="journal article" date="2019" name="Int. J. Syst. Evol. Microbiol.">
        <title>The Global Catalogue of Microorganisms (GCM) 10K type strain sequencing project: providing services to taxonomists for standard genome sequencing and annotation.</title>
        <authorList>
            <consortium name="The Broad Institute Genomics Platform"/>
            <consortium name="The Broad Institute Genome Sequencing Center for Infectious Disease"/>
            <person name="Wu L."/>
            <person name="Ma J."/>
        </authorList>
    </citation>
    <scope>NUCLEOTIDE SEQUENCE [LARGE SCALE GENOMIC DNA]</scope>
    <source>
        <strain evidence="2 3">JCM 15974</strain>
    </source>
</reference>
<keyword evidence="1" id="KW-0812">Transmembrane</keyword>
<comment type="caution">
    <text evidence="2">The sequence shown here is derived from an EMBL/GenBank/DDBJ whole genome shotgun (WGS) entry which is preliminary data.</text>
</comment>
<protein>
    <recommendedName>
        <fullName evidence="4">tRNA_anti-like</fullName>
    </recommendedName>
</protein>
<keyword evidence="1" id="KW-1133">Transmembrane helix</keyword>
<evidence type="ECO:0008006" key="4">
    <source>
        <dbReference type="Google" id="ProtNLM"/>
    </source>
</evidence>
<evidence type="ECO:0000313" key="2">
    <source>
        <dbReference type="EMBL" id="GAA0721028.1"/>
    </source>
</evidence>
<keyword evidence="1" id="KW-0472">Membrane</keyword>
<organism evidence="2 3">
    <name type="scientific">Aquimarina litoralis</name>
    <dbReference type="NCBI Taxonomy" id="584605"/>
    <lineage>
        <taxon>Bacteria</taxon>
        <taxon>Pseudomonadati</taxon>
        <taxon>Bacteroidota</taxon>
        <taxon>Flavobacteriia</taxon>
        <taxon>Flavobacteriales</taxon>
        <taxon>Flavobacteriaceae</taxon>
        <taxon>Aquimarina</taxon>
    </lineage>
</organism>
<dbReference type="InterPro" id="IPR024422">
    <property type="entry name" value="Protein_unknown_function_OB"/>
</dbReference>
<proteinExistence type="predicted"/>